<sequence length="132" mass="14919">MDEEVLGEIPMDVRKILGLHRQLQEETTALVRDHESTHRCTRTTGQPCPEIMRQTGKMIKEADVLFELFILAIRHEINISPQKPISIRSNWRVVAISEEAVASAQPSDKSPLIISISIMPEDITPDKDEIGH</sequence>
<reference evidence="1 2" key="1">
    <citation type="journal article" date="2016" name="Nat. Commun.">
        <title>Thousands of microbial genomes shed light on interconnected biogeochemical processes in an aquifer system.</title>
        <authorList>
            <person name="Anantharaman K."/>
            <person name="Brown C.T."/>
            <person name="Hug L.A."/>
            <person name="Sharon I."/>
            <person name="Castelle C.J."/>
            <person name="Probst A.J."/>
            <person name="Thomas B.C."/>
            <person name="Singh A."/>
            <person name="Wilkins M.J."/>
            <person name="Karaoz U."/>
            <person name="Brodie E.L."/>
            <person name="Williams K.H."/>
            <person name="Hubbard S.S."/>
            <person name="Banfield J.F."/>
        </authorList>
    </citation>
    <scope>NUCLEOTIDE SEQUENCE [LARGE SCALE GENOMIC DNA]</scope>
</reference>
<accession>A0A1G2G672</accession>
<dbReference type="AlphaFoldDB" id="A0A1G2G672"/>
<protein>
    <submittedName>
        <fullName evidence="1">Uncharacterized protein</fullName>
    </submittedName>
</protein>
<evidence type="ECO:0000313" key="1">
    <source>
        <dbReference type="EMBL" id="OGZ45744.1"/>
    </source>
</evidence>
<organism evidence="1 2">
    <name type="scientific">Candidatus Ryanbacteria bacterium RIFCSPHIGHO2_01_FULL_48_27</name>
    <dbReference type="NCBI Taxonomy" id="1802115"/>
    <lineage>
        <taxon>Bacteria</taxon>
        <taxon>Candidatus Ryaniibacteriota</taxon>
    </lineage>
</organism>
<proteinExistence type="predicted"/>
<evidence type="ECO:0000313" key="2">
    <source>
        <dbReference type="Proteomes" id="UP000177785"/>
    </source>
</evidence>
<gene>
    <name evidence="1" type="ORF">A2756_02440</name>
</gene>
<comment type="caution">
    <text evidence="1">The sequence shown here is derived from an EMBL/GenBank/DDBJ whole genome shotgun (WGS) entry which is preliminary data.</text>
</comment>
<dbReference type="Proteomes" id="UP000177785">
    <property type="component" value="Unassembled WGS sequence"/>
</dbReference>
<dbReference type="EMBL" id="MHNL01000005">
    <property type="protein sequence ID" value="OGZ45744.1"/>
    <property type="molecule type" value="Genomic_DNA"/>
</dbReference>
<name>A0A1G2G672_9BACT</name>